<dbReference type="Pfam" id="PF07883">
    <property type="entry name" value="Cupin_2"/>
    <property type="match status" value="1"/>
</dbReference>
<evidence type="ECO:0000313" key="5">
    <source>
        <dbReference type="Proteomes" id="UP001499910"/>
    </source>
</evidence>
<comment type="caution">
    <text evidence="4">The sequence shown here is derived from an EMBL/GenBank/DDBJ whole genome shotgun (WGS) entry which is preliminary data.</text>
</comment>
<feature type="compositionally biased region" description="Basic and acidic residues" evidence="2">
    <location>
        <begin position="1"/>
        <end position="17"/>
    </location>
</feature>
<dbReference type="SUPFAM" id="SSF51182">
    <property type="entry name" value="RmlC-like cupins"/>
    <property type="match status" value="1"/>
</dbReference>
<accession>A0ABP9L6B4</accession>
<feature type="domain" description="Cupin type-2" evidence="3">
    <location>
        <begin position="40"/>
        <end position="108"/>
    </location>
</feature>
<dbReference type="RefSeq" id="WP_259549859.1">
    <property type="nucleotide sequence ID" value="NZ_BAABHW010000002.1"/>
</dbReference>
<dbReference type="InterPro" id="IPR014710">
    <property type="entry name" value="RmlC-like_jellyroll"/>
</dbReference>
<name>A0ABP9L6B4_9RHOB</name>
<dbReference type="InterPro" id="IPR013096">
    <property type="entry name" value="Cupin_2"/>
</dbReference>
<keyword evidence="5" id="KW-1185">Reference proteome</keyword>
<dbReference type="PANTHER" id="PTHR35848">
    <property type="entry name" value="OXALATE-BINDING PROTEIN"/>
    <property type="match status" value="1"/>
</dbReference>
<dbReference type="Gene3D" id="2.60.120.10">
    <property type="entry name" value="Jelly Rolls"/>
    <property type="match status" value="1"/>
</dbReference>
<dbReference type="Proteomes" id="UP001499910">
    <property type="component" value="Unassembled WGS sequence"/>
</dbReference>
<sequence length="134" mass="14449">MGNRAIRREAERPRIERGGGASTVQMVTPDTGARAILNGFTDIPPGAGIPLHFHNCEESVLIVSGEAKVEIDGDVFDAQAGDVVWVATGLPHRFSNMGATPLRIFWTYASADATRTLVETGEERRIVSDNRDGS</sequence>
<organism evidence="4 5">
    <name type="scientific">[Roseibacterium] beibuensis</name>
    <dbReference type="NCBI Taxonomy" id="1193142"/>
    <lineage>
        <taxon>Bacteria</taxon>
        <taxon>Pseudomonadati</taxon>
        <taxon>Pseudomonadota</taxon>
        <taxon>Alphaproteobacteria</taxon>
        <taxon>Rhodobacterales</taxon>
        <taxon>Roseobacteraceae</taxon>
        <taxon>Roseicyclus</taxon>
    </lineage>
</organism>
<dbReference type="InterPro" id="IPR011051">
    <property type="entry name" value="RmlC_Cupin_sf"/>
</dbReference>
<evidence type="ECO:0000256" key="2">
    <source>
        <dbReference type="SAM" id="MobiDB-lite"/>
    </source>
</evidence>
<dbReference type="PANTHER" id="PTHR35848:SF6">
    <property type="entry name" value="CUPIN TYPE-2 DOMAIN-CONTAINING PROTEIN"/>
    <property type="match status" value="1"/>
</dbReference>
<evidence type="ECO:0000259" key="3">
    <source>
        <dbReference type="Pfam" id="PF07883"/>
    </source>
</evidence>
<keyword evidence="1" id="KW-0479">Metal-binding</keyword>
<reference evidence="5" key="1">
    <citation type="journal article" date="2019" name="Int. J. Syst. Evol. Microbiol.">
        <title>The Global Catalogue of Microorganisms (GCM) 10K type strain sequencing project: providing services to taxonomists for standard genome sequencing and annotation.</title>
        <authorList>
            <consortium name="The Broad Institute Genomics Platform"/>
            <consortium name="The Broad Institute Genome Sequencing Center for Infectious Disease"/>
            <person name="Wu L."/>
            <person name="Ma J."/>
        </authorList>
    </citation>
    <scope>NUCLEOTIDE SEQUENCE [LARGE SCALE GENOMIC DNA]</scope>
    <source>
        <strain evidence="5">JCM 18015</strain>
    </source>
</reference>
<feature type="region of interest" description="Disordered" evidence="2">
    <location>
        <begin position="1"/>
        <end position="22"/>
    </location>
</feature>
<evidence type="ECO:0000313" key="4">
    <source>
        <dbReference type="EMBL" id="GAA5070238.1"/>
    </source>
</evidence>
<dbReference type="InterPro" id="IPR051610">
    <property type="entry name" value="GPI/OXD"/>
</dbReference>
<evidence type="ECO:0000256" key="1">
    <source>
        <dbReference type="ARBA" id="ARBA00022723"/>
    </source>
</evidence>
<proteinExistence type="predicted"/>
<gene>
    <name evidence="4" type="ORF">GCM10023209_12770</name>
</gene>
<dbReference type="EMBL" id="BAABHW010000002">
    <property type="protein sequence ID" value="GAA5070238.1"/>
    <property type="molecule type" value="Genomic_DNA"/>
</dbReference>
<protein>
    <submittedName>
        <fullName evidence="4">Cupin domain-containing protein</fullName>
    </submittedName>
</protein>